<protein>
    <submittedName>
        <fullName evidence="3">Secreted protein</fullName>
    </submittedName>
</protein>
<accession>A0A914GVN4</accession>
<proteinExistence type="predicted"/>
<name>A0A914GVN4_GLORO</name>
<evidence type="ECO:0000313" key="2">
    <source>
        <dbReference type="Proteomes" id="UP000887572"/>
    </source>
</evidence>
<feature type="compositionally biased region" description="Basic and acidic residues" evidence="1">
    <location>
        <begin position="47"/>
        <end position="85"/>
    </location>
</feature>
<dbReference type="WBParaSite" id="Gr19_v10_g10824.t1">
    <property type="protein sequence ID" value="Gr19_v10_g10824.t1"/>
    <property type="gene ID" value="Gr19_v10_g10824"/>
</dbReference>
<feature type="compositionally biased region" description="Polar residues" evidence="1">
    <location>
        <begin position="35"/>
        <end position="45"/>
    </location>
</feature>
<reference evidence="3" key="1">
    <citation type="submission" date="2022-11" db="UniProtKB">
        <authorList>
            <consortium name="WormBaseParasite"/>
        </authorList>
    </citation>
    <scope>IDENTIFICATION</scope>
</reference>
<keyword evidence="2" id="KW-1185">Reference proteome</keyword>
<feature type="region of interest" description="Disordered" evidence="1">
    <location>
        <begin position="99"/>
        <end position="162"/>
    </location>
</feature>
<organism evidence="2 3">
    <name type="scientific">Globodera rostochiensis</name>
    <name type="common">Golden nematode worm</name>
    <name type="synonym">Heterodera rostochiensis</name>
    <dbReference type="NCBI Taxonomy" id="31243"/>
    <lineage>
        <taxon>Eukaryota</taxon>
        <taxon>Metazoa</taxon>
        <taxon>Ecdysozoa</taxon>
        <taxon>Nematoda</taxon>
        <taxon>Chromadorea</taxon>
        <taxon>Rhabditida</taxon>
        <taxon>Tylenchina</taxon>
        <taxon>Tylenchomorpha</taxon>
        <taxon>Tylenchoidea</taxon>
        <taxon>Heteroderidae</taxon>
        <taxon>Heteroderinae</taxon>
        <taxon>Globodera</taxon>
    </lineage>
</organism>
<evidence type="ECO:0000313" key="3">
    <source>
        <dbReference type="WBParaSite" id="Gr19_v10_g10824.t1"/>
    </source>
</evidence>
<evidence type="ECO:0000256" key="1">
    <source>
        <dbReference type="SAM" id="MobiDB-lite"/>
    </source>
</evidence>
<dbReference type="AlphaFoldDB" id="A0A914GVN4"/>
<dbReference type="Proteomes" id="UP000887572">
    <property type="component" value="Unplaced"/>
</dbReference>
<feature type="region of interest" description="Disordered" evidence="1">
    <location>
        <begin position="35"/>
        <end position="85"/>
    </location>
</feature>
<sequence>MKLNVLQIIYFCLITYVFTFPNDLFDELWEKNQPEPQANNNSIESQPKIKVESNEEQFDGRWQDESALKGNVKAEHEPHYEAVKVEETDKIKNEFEWCDEESDGQASNTSDHHKKIGDDDENWSKDEDNSAPSADDFDPENSKKHFSDQNNSTDQDESFDEQQNDLACSVPVPRILNLFLFLCCSEILEQNRTEQEQNRLSWNSKTLLPARQFLIKFMD</sequence>